<dbReference type="AlphaFoldDB" id="A0A163J7N6"/>
<dbReference type="InParanoid" id="A0A163J7N6"/>
<evidence type="ECO:0000313" key="1">
    <source>
        <dbReference type="EMBL" id="SAL98615.1"/>
    </source>
</evidence>
<gene>
    <name evidence="1" type="primary">ABSGL_04170.1 scaffold 5169</name>
</gene>
<organism evidence="1">
    <name type="scientific">Absidia glauca</name>
    <name type="common">Pin mould</name>
    <dbReference type="NCBI Taxonomy" id="4829"/>
    <lineage>
        <taxon>Eukaryota</taxon>
        <taxon>Fungi</taxon>
        <taxon>Fungi incertae sedis</taxon>
        <taxon>Mucoromycota</taxon>
        <taxon>Mucoromycotina</taxon>
        <taxon>Mucoromycetes</taxon>
        <taxon>Mucorales</taxon>
        <taxon>Cunninghamellaceae</taxon>
        <taxon>Absidia</taxon>
    </lineage>
</organism>
<protein>
    <submittedName>
        <fullName evidence="1">Uncharacterized protein</fullName>
    </submittedName>
</protein>
<dbReference type="Proteomes" id="UP000078561">
    <property type="component" value="Unassembled WGS sequence"/>
</dbReference>
<proteinExistence type="predicted"/>
<keyword evidence="2" id="KW-1185">Reference proteome</keyword>
<name>A0A163J7N6_ABSGL</name>
<accession>A0A163J7N6</accession>
<dbReference type="EMBL" id="LT552278">
    <property type="protein sequence ID" value="SAL98615.1"/>
    <property type="molecule type" value="Genomic_DNA"/>
</dbReference>
<reference evidence="1" key="1">
    <citation type="submission" date="2016-04" db="EMBL/GenBank/DDBJ databases">
        <authorList>
            <person name="Evans L.H."/>
            <person name="Alamgir A."/>
            <person name="Owens N."/>
            <person name="Weber N.D."/>
            <person name="Virtaneva K."/>
            <person name="Barbian K."/>
            <person name="Babar A."/>
            <person name="Rosenke K."/>
        </authorList>
    </citation>
    <scope>NUCLEOTIDE SEQUENCE [LARGE SCALE GENOMIC DNA]</scope>
    <source>
        <strain evidence="1">CBS 101.48</strain>
    </source>
</reference>
<sequence length="71" mass="8063">MILLSLNVAHLAGLPIAVLEKAKSKSEEMEAGQLRRTIHRQQHSVSRLFQCIIKEDVDGFKKTLSDGNWLY</sequence>
<evidence type="ECO:0000313" key="2">
    <source>
        <dbReference type="Proteomes" id="UP000078561"/>
    </source>
</evidence>